<dbReference type="Proteomes" id="UP001346869">
    <property type="component" value="Unassembled WGS sequence"/>
</dbReference>
<organism evidence="1 2">
    <name type="scientific">Eleginops maclovinus</name>
    <name type="common">Patagonian blennie</name>
    <name type="synonym">Eleginus maclovinus</name>
    <dbReference type="NCBI Taxonomy" id="56733"/>
    <lineage>
        <taxon>Eukaryota</taxon>
        <taxon>Metazoa</taxon>
        <taxon>Chordata</taxon>
        <taxon>Craniata</taxon>
        <taxon>Vertebrata</taxon>
        <taxon>Euteleostomi</taxon>
        <taxon>Actinopterygii</taxon>
        <taxon>Neopterygii</taxon>
        <taxon>Teleostei</taxon>
        <taxon>Neoteleostei</taxon>
        <taxon>Acanthomorphata</taxon>
        <taxon>Eupercaria</taxon>
        <taxon>Perciformes</taxon>
        <taxon>Notothenioidei</taxon>
        <taxon>Eleginopidae</taxon>
        <taxon>Eleginops</taxon>
    </lineage>
</organism>
<reference evidence="1 2" key="2">
    <citation type="journal article" date="2023" name="Mol. Biol. Evol.">
        <title>Genomics of Secondarily Temperate Adaptation in the Only Non-Antarctic Icefish.</title>
        <authorList>
            <person name="Rivera-Colon A.G."/>
            <person name="Rayamajhi N."/>
            <person name="Minhas B.F."/>
            <person name="Madrigal G."/>
            <person name="Bilyk K.T."/>
            <person name="Yoon V."/>
            <person name="Hune M."/>
            <person name="Gregory S."/>
            <person name="Cheng C.H.C."/>
            <person name="Catchen J.M."/>
        </authorList>
    </citation>
    <scope>NUCLEOTIDE SEQUENCE [LARGE SCALE GENOMIC DNA]</scope>
    <source>
        <strain evidence="1">JMC-PN-2008</strain>
    </source>
</reference>
<evidence type="ECO:0000313" key="2">
    <source>
        <dbReference type="Proteomes" id="UP001346869"/>
    </source>
</evidence>
<name>A0AAN8AHP9_ELEMC</name>
<dbReference type="EMBL" id="JAUZQC010000018">
    <property type="protein sequence ID" value="KAK5855462.1"/>
    <property type="molecule type" value="Genomic_DNA"/>
</dbReference>
<reference evidence="1 2" key="1">
    <citation type="journal article" date="2023" name="Genes (Basel)">
        <title>Chromosome-Level Genome Assembly and Circadian Gene Repertoire of the Patagonia Blennie Eleginops maclovinus-The Closest Ancestral Proxy of Antarctic Cryonotothenioids.</title>
        <authorList>
            <person name="Cheng C.C."/>
            <person name="Rivera-Colon A.G."/>
            <person name="Minhas B.F."/>
            <person name="Wilson L."/>
            <person name="Rayamajhi N."/>
            <person name="Vargas-Chacoff L."/>
            <person name="Catchen J.M."/>
        </authorList>
    </citation>
    <scope>NUCLEOTIDE SEQUENCE [LARGE SCALE GENOMIC DNA]</scope>
    <source>
        <strain evidence="1">JMC-PN-2008</strain>
    </source>
</reference>
<comment type="caution">
    <text evidence="1">The sequence shown here is derived from an EMBL/GenBank/DDBJ whole genome shotgun (WGS) entry which is preliminary data.</text>
</comment>
<gene>
    <name evidence="1" type="ORF">PBY51_005563</name>
</gene>
<evidence type="ECO:0000313" key="1">
    <source>
        <dbReference type="EMBL" id="KAK5855462.1"/>
    </source>
</evidence>
<dbReference type="AlphaFoldDB" id="A0AAN8AHP9"/>
<protein>
    <submittedName>
        <fullName evidence="1">Uncharacterized protein</fullName>
    </submittedName>
</protein>
<accession>A0AAN8AHP9</accession>
<keyword evidence="2" id="KW-1185">Reference proteome</keyword>
<sequence>MNGSRPRIMLHASTTVGRPTVVPRCRCIYLTECKVIGCPVLSHQSQLGQVFETAEGEPERVSRGANVKQTRL</sequence>
<proteinExistence type="predicted"/>